<evidence type="ECO:0000313" key="4">
    <source>
        <dbReference type="Proteomes" id="UP000235771"/>
    </source>
</evidence>
<dbReference type="EMBL" id="PNGV01000001">
    <property type="protein sequence ID" value="PMC42579.1"/>
    <property type="molecule type" value="Genomic_DNA"/>
</dbReference>
<feature type="chain" id="PRO_5038859402" evidence="2">
    <location>
        <begin position="24"/>
        <end position="294"/>
    </location>
</feature>
<feature type="signal peptide" evidence="2">
    <location>
        <begin position="1"/>
        <end position="23"/>
    </location>
</feature>
<evidence type="ECO:0000256" key="1">
    <source>
        <dbReference type="SAM" id="Phobius"/>
    </source>
</evidence>
<feature type="transmembrane region" description="Helical" evidence="1">
    <location>
        <begin position="269"/>
        <end position="289"/>
    </location>
</feature>
<keyword evidence="1" id="KW-0812">Transmembrane</keyword>
<accession>A0A2N6RWU9</accession>
<keyword evidence="2" id="KW-0732">Signal</keyword>
<dbReference type="AlphaFoldDB" id="A0A2N6RWU9"/>
<evidence type="ECO:0000313" key="3">
    <source>
        <dbReference type="EMBL" id="PMC42579.1"/>
    </source>
</evidence>
<dbReference type="GeneID" id="98326626"/>
<keyword evidence="4" id="KW-1185">Reference proteome</keyword>
<keyword evidence="1" id="KW-0472">Membrane</keyword>
<gene>
    <name evidence="3" type="ORF">CJ216_00175</name>
</gene>
<dbReference type="RefSeq" id="WP_102694515.1">
    <property type="nucleotide sequence ID" value="NZ_JAKNCL010000002.1"/>
</dbReference>
<name>A0A2N6RWU9_9BIFI</name>
<sequence length="294" mass="30877">MFNKKAIAALAAGATLVSGLAFAAPAMADDVEDLSKQLTATINADPSLKETMDKLNGKLNALPDAGKINSAAASVDASTDLTKKLPKAPKGNGGNGVINEINIIKYYRTKIENMLVALRNQLGDCNYLRHTLPQLKALLADLEAHYKALQTAWTAYYDAREANRYVDQSRDQEEQDITVDMHTASDISKSLVEAEQDKTQILIDETTAQVKEAEGKLAACKAAVDKFIGGVHDGINKLTGAKDAKAPAKAAKAQAAASKKAAAPLAKTGAAVALAAVAASVLAGMGAALRKIRH</sequence>
<keyword evidence="1" id="KW-1133">Transmembrane helix</keyword>
<proteinExistence type="predicted"/>
<dbReference type="Proteomes" id="UP000235771">
    <property type="component" value="Unassembled WGS sequence"/>
</dbReference>
<protein>
    <submittedName>
        <fullName evidence="3">Uncharacterized protein</fullName>
    </submittedName>
</protein>
<reference evidence="3 4" key="1">
    <citation type="submission" date="2017-09" db="EMBL/GenBank/DDBJ databases">
        <title>Bacterial strain isolated from the female urinary microbiota.</title>
        <authorList>
            <person name="Thomas-White K."/>
            <person name="Kumar N."/>
            <person name="Forster S."/>
            <person name="Putonti C."/>
            <person name="Lawley T."/>
            <person name="Wolfe A.J."/>
        </authorList>
    </citation>
    <scope>NUCLEOTIDE SEQUENCE [LARGE SCALE GENOMIC DNA]</scope>
    <source>
        <strain evidence="3 4">UMB1686</strain>
    </source>
</reference>
<evidence type="ECO:0000256" key="2">
    <source>
        <dbReference type="SAM" id="SignalP"/>
    </source>
</evidence>
<comment type="caution">
    <text evidence="3">The sequence shown here is derived from an EMBL/GenBank/DDBJ whole genome shotgun (WGS) entry which is preliminary data.</text>
</comment>
<organism evidence="3 4">
    <name type="scientific">Gardnerella greenwoodii</name>
    <dbReference type="NCBI Taxonomy" id="2914925"/>
    <lineage>
        <taxon>Bacteria</taxon>
        <taxon>Bacillati</taxon>
        <taxon>Actinomycetota</taxon>
        <taxon>Actinomycetes</taxon>
        <taxon>Bifidobacteriales</taxon>
        <taxon>Bifidobacteriaceae</taxon>
        <taxon>Gardnerella</taxon>
    </lineage>
</organism>